<organism evidence="2 3">
    <name type="scientific">Aliikangiella marina</name>
    <dbReference type="NCBI Taxonomy" id="1712262"/>
    <lineage>
        <taxon>Bacteria</taxon>
        <taxon>Pseudomonadati</taxon>
        <taxon>Pseudomonadota</taxon>
        <taxon>Gammaproteobacteria</taxon>
        <taxon>Oceanospirillales</taxon>
        <taxon>Pleioneaceae</taxon>
        <taxon>Aliikangiella</taxon>
    </lineage>
</organism>
<dbReference type="Gene3D" id="1.20.120.1370">
    <property type="entry name" value="Regulator of RNA polymerase sigma(70) subunit, domain 4"/>
    <property type="match status" value="1"/>
</dbReference>
<name>A0A545T9X8_9GAMM</name>
<dbReference type="OrthoDB" id="8526133at2"/>
<dbReference type="Pfam" id="PF01814">
    <property type="entry name" value="Hemerythrin"/>
    <property type="match status" value="1"/>
</dbReference>
<dbReference type="AlphaFoldDB" id="A0A545T9X8"/>
<evidence type="ECO:0000313" key="2">
    <source>
        <dbReference type="EMBL" id="TQV74023.1"/>
    </source>
</evidence>
<dbReference type="InterPro" id="IPR012312">
    <property type="entry name" value="Hemerythrin-like"/>
</dbReference>
<evidence type="ECO:0000259" key="1">
    <source>
        <dbReference type="Pfam" id="PF01814"/>
    </source>
</evidence>
<dbReference type="EMBL" id="VIKR01000003">
    <property type="protein sequence ID" value="TQV74023.1"/>
    <property type="molecule type" value="Genomic_DNA"/>
</dbReference>
<reference evidence="2 3" key="1">
    <citation type="submission" date="2019-06" db="EMBL/GenBank/DDBJ databases">
        <title>Draft genome of Aliikangiella marina GYP-15.</title>
        <authorList>
            <person name="Wang G."/>
        </authorList>
    </citation>
    <scope>NUCLEOTIDE SEQUENCE [LARGE SCALE GENOMIC DNA]</scope>
    <source>
        <strain evidence="2 3">GYP-15</strain>
    </source>
</reference>
<accession>A0A545T9X8</accession>
<dbReference type="Proteomes" id="UP000317839">
    <property type="component" value="Unassembled WGS sequence"/>
</dbReference>
<evidence type="ECO:0000313" key="3">
    <source>
        <dbReference type="Proteomes" id="UP000317839"/>
    </source>
</evidence>
<keyword evidence="3" id="KW-1185">Reference proteome</keyword>
<dbReference type="InterPro" id="IPR038309">
    <property type="entry name" value="Rsd/AlgQ_sf"/>
</dbReference>
<sequence>MLNFIGNYFKQKKDKKSKPAVVVSHPKSSQYTINYDPHLINELEGDHGKLVELYGQIWSEGFEKNDYAKTASLISQFKSDFQAHLLTENVKFYVYLEQSLSKDKHNLEIVREFRTDMNEIANAVVKFCKKYSGNFNIALIQQFKDDYATVGEVLTRRVSLEENSLYVLYQPH</sequence>
<protein>
    <submittedName>
        <fullName evidence="2">Hemerythrin domain-containing protein</fullName>
    </submittedName>
</protein>
<gene>
    <name evidence="2" type="ORF">FLL45_14280</name>
</gene>
<proteinExistence type="predicted"/>
<dbReference type="RefSeq" id="WP_142942731.1">
    <property type="nucleotide sequence ID" value="NZ_VIKR01000003.1"/>
</dbReference>
<feature type="domain" description="Hemerythrin-like" evidence="1">
    <location>
        <begin position="38"/>
        <end position="166"/>
    </location>
</feature>
<comment type="caution">
    <text evidence="2">The sequence shown here is derived from an EMBL/GenBank/DDBJ whole genome shotgun (WGS) entry which is preliminary data.</text>
</comment>